<keyword evidence="2" id="KW-0805">Transcription regulation</keyword>
<dbReference type="PROSITE" id="PS50043">
    <property type="entry name" value="HTH_LUXR_2"/>
    <property type="match status" value="1"/>
</dbReference>
<evidence type="ECO:0000256" key="3">
    <source>
        <dbReference type="ARBA" id="ARBA00023125"/>
    </source>
</evidence>
<dbReference type="RefSeq" id="WP_185026366.1">
    <property type="nucleotide sequence ID" value="NZ_JACHMQ010000001.1"/>
</dbReference>
<dbReference type="Proteomes" id="UP000546324">
    <property type="component" value="Unassembled WGS sequence"/>
</dbReference>
<dbReference type="CDD" id="cd06170">
    <property type="entry name" value="LuxR_C_like"/>
    <property type="match status" value="1"/>
</dbReference>
<dbReference type="InterPro" id="IPR001789">
    <property type="entry name" value="Sig_transdc_resp-reg_receiver"/>
</dbReference>
<dbReference type="CDD" id="cd17535">
    <property type="entry name" value="REC_NarL-like"/>
    <property type="match status" value="1"/>
</dbReference>
<dbReference type="SUPFAM" id="SSF52172">
    <property type="entry name" value="CheY-like"/>
    <property type="match status" value="1"/>
</dbReference>
<dbReference type="PROSITE" id="PS00622">
    <property type="entry name" value="HTH_LUXR_1"/>
    <property type="match status" value="1"/>
</dbReference>
<dbReference type="Pfam" id="PF00072">
    <property type="entry name" value="Response_reg"/>
    <property type="match status" value="1"/>
</dbReference>
<dbReference type="PROSITE" id="PS50110">
    <property type="entry name" value="RESPONSE_REGULATORY"/>
    <property type="match status" value="1"/>
</dbReference>
<keyword evidence="1 5" id="KW-0597">Phosphoprotein</keyword>
<evidence type="ECO:0000313" key="9">
    <source>
        <dbReference type="Proteomes" id="UP000546324"/>
    </source>
</evidence>
<keyword evidence="9" id="KW-1185">Reference proteome</keyword>
<evidence type="ECO:0000256" key="1">
    <source>
        <dbReference type="ARBA" id="ARBA00022553"/>
    </source>
</evidence>
<dbReference type="GO" id="GO:0006355">
    <property type="term" value="P:regulation of DNA-templated transcription"/>
    <property type="evidence" value="ECO:0007669"/>
    <property type="project" value="InterPro"/>
</dbReference>
<evidence type="ECO:0000256" key="5">
    <source>
        <dbReference type="PROSITE-ProRule" id="PRU00169"/>
    </source>
</evidence>
<evidence type="ECO:0000313" key="8">
    <source>
        <dbReference type="EMBL" id="MBB6396589.1"/>
    </source>
</evidence>
<evidence type="ECO:0000259" key="7">
    <source>
        <dbReference type="PROSITE" id="PS50110"/>
    </source>
</evidence>
<dbReference type="Gene3D" id="3.40.50.2300">
    <property type="match status" value="1"/>
</dbReference>
<name>A0A7X0KZX6_9ACTN</name>
<dbReference type="SMART" id="SM00421">
    <property type="entry name" value="HTH_LUXR"/>
    <property type="match status" value="1"/>
</dbReference>
<evidence type="ECO:0000259" key="6">
    <source>
        <dbReference type="PROSITE" id="PS50043"/>
    </source>
</evidence>
<keyword evidence="3 8" id="KW-0238">DNA-binding</keyword>
<dbReference type="PANTHER" id="PTHR43214">
    <property type="entry name" value="TWO-COMPONENT RESPONSE REGULATOR"/>
    <property type="match status" value="1"/>
</dbReference>
<dbReference type="InterPro" id="IPR039420">
    <property type="entry name" value="WalR-like"/>
</dbReference>
<dbReference type="EMBL" id="JACHMQ010000001">
    <property type="protein sequence ID" value="MBB6396589.1"/>
    <property type="molecule type" value="Genomic_DNA"/>
</dbReference>
<accession>A0A7X0KZX6</accession>
<dbReference type="SMART" id="SM00448">
    <property type="entry name" value="REC"/>
    <property type="match status" value="1"/>
</dbReference>
<protein>
    <submittedName>
        <fullName evidence="8">DNA-binding NarL/FixJ family response regulator</fullName>
    </submittedName>
</protein>
<dbReference type="GO" id="GO:0003677">
    <property type="term" value="F:DNA binding"/>
    <property type="evidence" value="ECO:0007669"/>
    <property type="project" value="UniProtKB-KW"/>
</dbReference>
<gene>
    <name evidence="8" type="ORF">BKA00_003503</name>
</gene>
<comment type="caution">
    <text evidence="8">The sequence shown here is derived from an EMBL/GenBank/DDBJ whole genome shotgun (WGS) entry which is preliminary data.</text>
</comment>
<feature type="domain" description="Response regulatory" evidence="7">
    <location>
        <begin position="6"/>
        <end position="122"/>
    </location>
</feature>
<feature type="modified residue" description="4-aspartylphosphate" evidence="5">
    <location>
        <position position="57"/>
    </location>
</feature>
<evidence type="ECO:0000256" key="4">
    <source>
        <dbReference type="ARBA" id="ARBA00023163"/>
    </source>
</evidence>
<sequence>MSGTARILVVDDQTVVREGLVLLLELLPGIEVAGACGDGEQAVAMVAELRPDVVLMDLRMPRMDGVEATRRIREAHPDVGIVVLTTYADDESIFAALRAGARGYLTKDADADEIARAVAAVRGGASRLDPAVQRRLVEAVAAGEAPRRAPGGGLPDGLTRREAEVLALIARGRSNAEIAGDLFISEATVKTHINNLFAKARLRDRAQAVTYAFRHGLGG</sequence>
<dbReference type="AlphaFoldDB" id="A0A7X0KZX6"/>
<dbReference type="InterPro" id="IPR000792">
    <property type="entry name" value="Tscrpt_reg_LuxR_C"/>
</dbReference>
<dbReference type="PANTHER" id="PTHR43214:SF24">
    <property type="entry name" value="TRANSCRIPTIONAL REGULATORY PROTEIN NARL-RELATED"/>
    <property type="match status" value="1"/>
</dbReference>
<dbReference type="InterPro" id="IPR058245">
    <property type="entry name" value="NreC/VraR/RcsB-like_REC"/>
</dbReference>
<keyword evidence="4" id="KW-0804">Transcription</keyword>
<dbReference type="PRINTS" id="PR00038">
    <property type="entry name" value="HTHLUXR"/>
</dbReference>
<evidence type="ECO:0000256" key="2">
    <source>
        <dbReference type="ARBA" id="ARBA00023015"/>
    </source>
</evidence>
<reference evidence="8 9" key="1">
    <citation type="submission" date="2020-08" db="EMBL/GenBank/DDBJ databases">
        <title>Sequencing the genomes of 1000 actinobacteria strains.</title>
        <authorList>
            <person name="Klenk H.-P."/>
        </authorList>
    </citation>
    <scope>NUCLEOTIDE SEQUENCE [LARGE SCALE GENOMIC DNA]</scope>
    <source>
        <strain evidence="8 9">DSM 43675</strain>
    </source>
</reference>
<dbReference type="GO" id="GO:0000160">
    <property type="term" value="P:phosphorelay signal transduction system"/>
    <property type="evidence" value="ECO:0007669"/>
    <property type="project" value="InterPro"/>
</dbReference>
<proteinExistence type="predicted"/>
<feature type="domain" description="HTH luxR-type" evidence="6">
    <location>
        <begin position="151"/>
        <end position="216"/>
    </location>
</feature>
<organism evidence="8 9">
    <name type="scientific">Actinomadura coerulea</name>
    <dbReference type="NCBI Taxonomy" id="46159"/>
    <lineage>
        <taxon>Bacteria</taxon>
        <taxon>Bacillati</taxon>
        <taxon>Actinomycetota</taxon>
        <taxon>Actinomycetes</taxon>
        <taxon>Streptosporangiales</taxon>
        <taxon>Thermomonosporaceae</taxon>
        <taxon>Actinomadura</taxon>
    </lineage>
</organism>
<dbReference type="Pfam" id="PF00196">
    <property type="entry name" value="GerE"/>
    <property type="match status" value="1"/>
</dbReference>
<dbReference type="InterPro" id="IPR011006">
    <property type="entry name" value="CheY-like_superfamily"/>
</dbReference>